<gene>
    <name evidence="3" type="ORF">Tco_1079614</name>
</gene>
<keyword evidence="4" id="KW-1185">Reference proteome</keyword>
<dbReference type="InterPro" id="IPR013103">
    <property type="entry name" value="RVT_2"/>
</dbReference>
<protein>
    <submittedName>
        <fullName evidence="3">Copia protein</fullName>
    </submittedName>
</protein>
<comment type="caution">
    <text evidence="3">The sequence shown here is derived from an EMBL/GenBank/DDBJ whole genome shotgun (WGS) entry which is preliminary data.</text>
</comment>
<organism evidence="3 4">
    <name type="scientific">Tanacetum coccineum</name>
    <dbReference type="NCBI Taxonomy" id="301880"/>
    <lineage>
        <taxon>Eukaryota</taxon>
        <taxon>Viridiplantae</taxon>
        <taxon>Streptophyta</taxon>
        <taxon>Embryophyta</taxon>
        <taxon>Tracheophyta</taxon>
        <taxon>Spermatophyta</taxon>
        <taxon>Magnoliopsida</taxon>
        <taxon>eudicotyledons</taxon>
        <taxon>Gunneridae</taxon>
        <taxon>Pentapetalae</taxon>
        <taxon>asterids</taxon>
        <taxon>campanulids</taxon>
        <taxon>Asterales</taxon>
        <taxon>Asteraceae</taxon>
        <taxon>Asteroideae</taxon>
        <taxon>Anthemideae</taxon>
        <taxon>Anthemidinae</taxon>
        <taxon>Tanacetum</taxon>
    </lineage>
</organism>
<evidence type="ECO:0000313" key="4">
    <source>
        <dbReference type="Proteomes" id="UP001151760"/>
    </source>
</evidence>
<feature type="domain" description="GAG-pre-integrase" evidence="2">
    <location>
        <begin position="4"/>
        <end position="51"/>
    </location>
</feature>
<dbReference type="Pfam" id="PF07727">
    <property type="entry name" value="RVT_2"/>
    <property type="match status" value="1"/>
</dbReference>
<dbReference type="EMBL" id="BQNB010019953">
    <property type="protein sequence ID" value="GJT90769.1"/>
    <property type="molecule type" value="Genomic_DNA"/>
</dbReference>
<reference evidence="3" key="2">
    <citation type="submission" date="2022-01" db="EMBL/GenBank/DDBJ databases">
        <authorList>
            <person name="Yamashiro T."/>
            <person name="Shiraishi A."/>
            <person name="Satake H."/>
            <person name="Nakayama K."/>
        </authorList>
    </citation>
    <scope>NUCLEOTIDE SEQUENCE</scope>
</reference>
<sequence>MAKASPTQAWLWHQRLSHLNFDYINLLLKKDIIIGLPKLKYVKDQLCYSCVVELWHKNEHQWEKHILASDYDNSGPVPQLQNVSPSADVTPLTQQELDLLFGPLYDEFFTAGRTSSVRQDLKSGISLKQPVGKDYNQPKMEEGIDFEESFAPITRLETVQIFVAYATHKSFLIYQMDVKTAFLNGPLNEEVKLLTRWVLEYCIIRKSLHLRKILGFKNKSESMAKYALEILKKHGMEKSDTIGTPMATKPKLDADLSEWKNSCVINHAGCIDTRKSTPGGIQFLGDKLVSWMSKKQDCTACPSVLRSSGVIMQVMLKYADEDTAYVSLSLSGRIGMRYLTPARTGGSTNESA</sequence>
<evidence type="ECO:0000259" key="1">
    <source>
        <dbReference type="Pfam" id="PF07727"/>
    </source>
</evidence>
<feature type="domain" description="Reverse transcriptase Ty1/copia-type" evidence="1">
    <location>
        <begin position="141"/>
        <end position="242"/>
    </location>
</feature>
<evidence type="ECO:0000313" key="3">
    <source>
        <dbReference type="EMBL" id="GJT90769.1"/>
    </source>
</evidence>
<dbReference type="Proteomes" id="UP001151760">
    <property type="component" value="Unassembled WGS sequence"/>
</dbReference>
<dbReference type="Pfam" id="PF13976">
    <property type="entry name" value="gag_pre-integrs"/>
    <property type="match status" value="1"/>
</dbReference>
<name>A0ABQ5HTA5_9ASTR</name>
<accession>A0ABQ5HTA5</accession>
<proteinExistence type="predicted"/>
<reference evidence="3" key="1">
    <citation type="journal article" date="2022" name="Int. J. Mol. Sci.">
        <title>Draft Genome of Tanacetum Coccineum: Genomic Comparison of Closely Related Tanacetum-Family Plants.</title>
        <authorList>
            <person name="Yamashiro T."/>
            <person name="Shiraishi A."/>
            <person name="Nakayama K."/>
            <person name="Satake H."/>
        </authorList>
    </citation>
    <scope>NUCLEOTIDE SEQUENCE</scope>
</reference>
<evidence type="ECO:0000259" key="2">
    <source>
        <dbReference type="Pfam" id="PF13976"/>
    </source>
</evidence>
<dbReference type="InterPro" id="IPR025724">
    <property type="entry name" value="GAG-pre-integrase_dom"/>
</dbReference>